<evidence type="ECO:0000313" key="12">
    <source>
        <dbReference type="Proteomes" id="UP001383192"/>
    </source>
</evidence>
<accession>A0AAW0DN26</accession>
<evidence type="ECO:0000256" key="7">
    <source>
        <dbReference type="ARBA" id="ARBA00023004"/>
    </source>
</evidence>
<sequence>MPQLIQSVASAACLAILFFVLRSAFHRFSRLPLPPGPPKLPLIGNLLQIPSTNQYEVYQRWGEIYDVSRLGVIHVDAVGNSIVILNTAKAAWDLLDKRSRIYSSRPAAPMVNDLMGWGWTTASQAYGETWRAHRRIVGQALNVNAVKIFRSNQVKATHFLLSRLLEDPESYFELLKNHSARIIMSIAYGLDVKLTNDPWVTMAEDALIPMMKALTPGAFLVNSLPFLKHVPSWLPGAGFKRKARKWKTLTDRFLHTPFAAAKETVLSGEYSTSFVSESLQRLDDDEPVRVQEQEDIIRQAAGDMYIGGADTTAAAMVSFLFAMLVNQDVQHKAQEEVDRVSSGRLPTFEDEKAMPYVTAVVWESLRWISITPLAVPHYSDAEDVYNGYRIPKGSVIVSNVWAILHDENMYPEPYDFKPERYFKPGTNEFNETIQSPTFAVFGFGRRICPGRHLGYASLWIGVVSLLKTFTISKARDKQGNIIEPVYDLRGSLVVAPRPFKCSITPRSAEAEGLILAANDEVEE</sequence>
<keyword evidence="12" id="KW-1185">Reference proteome</keyword>
<evidence type="ECO:0000256" key="8">
    <source>
        <dbReference type="ARBA" id="ARBA00023033"/>
    </source>
</evidence>
<proteinExistence type="inferred from homology"/>
<dbReference type="PRINTS" id="PR00385">
    <property type="entry name" value="P450"/>
</dbReference>
<dbReference type="InterPro" id="IPR017972">
    <property type="entry name" value="Cyt_P450_CS"/>
</dbReference>
<evidence type="ECO:0000256" key="10">
    <source>
        <dbReference type="RuleBase" id="RU000461"/>
    </source>
</evidence>
<comment type="cofactor">
    <cofactor evidence="1 9">
        <name>heme</name>
        <dbReference type="ChEBI" id="CHEBI:30413"/>
    </cofactor>
</comment>
<evidence type="ECO:0000256" key="9">
    <source>
        <dbReference type="PIRSR" id="PIRSR602401-1"/>
    </source>
</evidence>
<dbReference type="GO" id="GO:0020037">
    <property type="term" value="F:heme binding"/>
    <property type="evidence" value="ECO:0007669"/>
    <property type="project" value="InterPro"/>
</dbReference>
<dbReference type="PANTHER" id="PTHR46300:SF7">
    <property type="entry name" value="P450, PUTATIVE (EUROFUNG)-RELATED"/>
    <property type="match status" value="1"/>
</dbReference>
<comment type="caution">
    <text evidence="11">The sequence shown here is derived from an EMBL/GenBank/DDBJ whole genome shotgun (WGS) entry which is preliminary data.</text>
</comment>
<evidence type="ECO:0000313" key="11">
    <source>
        <dbReference type="EMBL" id="KAK7052994.1"/>
    </source>
</evidence>
<dbReference type="InterPro" id="IPR036396">
    <property type="entry name" value="Cyt_P450_sf"/>
</dbReference>
<dbReference type="PANTHER" id="PTHR46300">
    <property type="entry name" value="P450, PUTATIVE (EUROFUNG)-RELATED-RELATED"/>
    <property type="match status" value="1"/>
</dbReference>
<protein>
    <recommendedName>
        <fullName evidence="13">Cytochrome P450</fullName>
    </recommendedName>
</protein>
<dbReference type="PRINTS" id="PR00463">
    <property type="entry name" value="EP450I"/>
</dbReference>
<dbReference type="SUPFAM" id="SSF48264">
    <property type="entry name" value="Cytochrome P450"/>
    <property type="match status" value="1"/>
</dbReference>
<evidence type="ECO:0000256" key="6">
    <source>
        <dbReference type="ARBA" id="ARBA00023002"/>
    </source>
</evidence>
<gene>
    <name evidence="11" type="ORF">VNI00_004315</name>
</gene>
<dbReference type="AlphaFoldDB" id="A0AAW0DN26"/>
<feature type="binding site" description="axial binding residue" evidence="9">
    <location>
        <position position="448"/>
    </location>
    <ligand>
        <name>heme</name>
        <dbReference type="ChEBI" id="CHEBI:30413"/>
    </ligand>
    <ligandPart>
        <name>Fe</name>
        <dbReference type="ChEBI" id="CHEBI:18248"/>
    </ligandPart>
</feature>
<dbReference type="Pfam" id="PF00067">
    <property type="entry name" value="p450"/>
    <property type="match status" value="1"/>
</dbReference>
<evidence type="ECO:0000256" key="1">
    <source>
        <dbReference type="ARBA" id="ARBA00001971"/>
    </source>
</evidence>
<dbReference type="PROSITE" id="PS00086">
    <property type="entry name" value="CYTOCHROME_P450"/>
    <property type="match status" value="1"/>
</dbReference>
<keyword evidence="7 9" id="KW-0408">Iron</keyword>
<keyword evidence="4 9" id="KW-0349">Heme</keyword>
<dbReference type="CDD" id="cd11065">
    <property type="entry name" value="CYP64-like"/>
    <property type="match status" value="1"/>
</dbReference>
<comment type="pathway">
    <text evidence="2">Secondary metabolite biosynthesis.</text>
</comment>
<keyword evidence="8 10" id="KW-0503">Monooxygenase</keyword>
<dbReference type="GO" id="GO:0004497">
    <property type="term" value="F:monooxygenase activity"/>
    <property type="evidence" value="ECO:0007669"/>
    <property type="project" value="UniProtKB-KW"/>
</dbReference>
<comment type="similarity">
    <text evidence="3 10">Belongs to the cytochrome P450 family.</text>
</comment>
<dbReference type="GO" id="GO:0005506">
    <property type="term" value="F:iron ion binding"/>
    <property type="evidence" value="ECO:0007669"/>
    <property type="project" value="InterPro"/>
</dbReference>
<dbReference type="Gene3D" id="1.10.630.10">
    <property type="entry name" value="Cytochrome P450"/>
    <property type="match status" value="1"/>
</dbReference>
<evidence type="ECO:0000256" key="3">
    <source>
        <dbReference type="ARBA" id="ARBA00010617"/>
    </source>
</evidence>
<dbReference type="GO" id="GO:0016705">
    <property type="term" value="F:oxidoreductase activity, acting on paired donors, with incorporation or reduction of molecular oxygen"/>
    <property type="evidence" value="ECO:0007669"/>
    <property type="project" value="InterPro"/>
</dbReference>
<name>A0AAW0DN26_9AGAR</name>
<dbReference type="InterPro" id="IPR002401">
    <property type="entry name" value="Cyt_P450_E_grp-I"/>
</dbReference>
<keyword evidence="6 10" id="KW-0560">Oxidoreductase</keyword>
<evidence type="ECO:0000256" key="2">
    <source>
        <dbReference type="ARBA" id="ARBA00005179"/>
    </source>
</evidence>
<organism evidence="11 12">
    <name type="scientific">Paramarasmius palmivorus</name>
    <dbReference type="NCBI Taxonomy" id="297713"/>
    <lineage>
        <taxon>Eukaryota</taxon>
        <taxon>Fungi</taxon>
        <taxon>Dikarya</taxon>
        <taxon>Basidiomycota</taxon>
        <taxon>Agaricomycotina</taxon>
        <taxon>Agaricomycetes</taxon>
        <taxon>Agaricomycetidae</taxon>
        <taxon>Agaricales</taxon>
        <taxon>Marasmiineae</taxon>
        <taxon>Marasmiaceae</taxon>
        <taxon>Paramarasmius</taxon>
    </lineage>
</organism>
<dbReference type="EMBL" id="JAYKXP010000011">
    <property type="protein sequence ID" value="KAK7052994.1"/>
    <property type="molecule type" value="Genomic_DNA"/>
</dbReference>
<dbReference type="InterPro" id="IPR050364">
    <property type="entry name" value="Cytochrome_P450_fung"/>
</dbReference>
<keyword evidence="5 9" id="KW-0479">Metal-binding</keyword>
<evidence type="ECO:0008006" key="13">
    <source>
        <dbReference type="Google" id="ProtNLM"/>
    </source>
</evidence>
<evidence type="ECO:0000256" key="5">
    <source>
        <dbReference type="ARBA" id="ARBA00022723"/>
    </source>
</evidence>
<dbReference type="InterPro" id="IPR001128">
    <property type="entry name" value="Cyt_P450"/>
</dbReference>
<evidence type="ECO:0000256" key="4">
    <source>
        <dbReference type="ARBA" id="ARBA00022617"/>
    </source>
</evidence>
<reference evidence="11 12" key="1">
    <citation type="submission" date="2024-01" db="EMBL/GenBank/DDBJ databases">
        <title>A draft genome for a cacao thread blight-causing isolate of Paramarasmius palmivorus.</title>
        <authorList>
            <person name="Baruah I.K."/>
            <person name="Bukari Y."/>
            <person name="Amoako-Attah I."/>
            <person name="Meinhardt L.W."/>
            <person name="Bailey B.A."/>
            <person name="Cohen S.P."/>
        </authorList>
    </citation>
    <scope>NUCLEOTIDE SEQUENCE [LARGE SCALE GENOMIC DNA]</scope>
    <source>
        <strain evidence="11 12">GH-12</strain>
    </source>
</reference>
<dbReference type="Proteomes" id="UP001383192">
    <property type="component" value="Unassembled WGS sequence"/>
</dbReference>